<sequence length="146" mass="15550">MTTPGPVYVLNGPNLNLLGQRQPEVYGHQTLDDVVTLCAGVAERFGRTVQARQSNHEGDLIDWVHEARTEASGVVVNPGGYTHTSVALRDALVTLEVPVVEVHISNVHAREGFRDHSLVSPVATGVIAGLGIEGYGLAVEYVCGRG</sequence>
<dbReference type="HAMAP" id="MF_00169">
    <property type="entry name" value="AroQ"/>
    <property type="match status" value="1"/>
</dbReference>
<evidence type="ECO:0000313" key="9">
    <source>
        <dbReference type="EMBL" id="GAA4475588.1"/>
    </source>
</evidence>
<feature type="binding site" evidence="8">
    <location>
        <position position="114"/>
    </location>
    <ligand>
        <name>substrate</name>
    </ligand>
</feature>
<evidence type="ECO:0000313" key="10">
    <source>
        <dbReference type="Proteomes" id="UP001501183"/>
    </source>
</evidence>
<feature type="binding site" evidence="8">
    <location>
        <position position="90"/>
    </location>
    <ligand>
        <name>substrate</name>
    </ligand>
</feature>
<proteinExistence type="inferred from homology"/>
<dbReference type="NCBIfam" id="NF003807">
    <property type="entry name" value="PRK05395.1-4"/>
    <property type="match status" value="1"/>
</dbReference>
<comment type="subunit">
    <text evidence="4 8">Homododecamer.</text>
</comment>
<evidence type="ECO:0000256" key="4">
    <source>
        <dbReference type="ARBA" id="ARBA00011193"/>
    </source>
</evidence>
<dbReference type="PANTHER" id="PTHR21272">
    <property type="entry name" value="CATABOLIC 3-DEHYDROQUINASE"/>
    <property type="match status" value="1"/>
</dbReference>
<dbReference type="EMBL" id="BAABFB010000029">
    <property type="protein sequence ID" value="GAA4475588.1"/>
    <property type="molecule type" value="Genomic_DNA"/>
</dbReference>
<dbReference type="Gene3D" id="3.40.50.9100">
    <property type="entry name" value="Dehydroquinase, class II"/>
    <property type="match status" value="1"/>
</dbReference>
<feature type="active site" description="Proton acceptor" evidence="8">
    <location>
        <position position="26"/>
    </location>
</feature>
<comment type="pathway">
    <text evidence="2 8">Metabolic intermediate biosynthesis; chorismate biosynthesis; chorismate from D-erythrose 4-phosphate and phosphoenolpyruvate: step 3/7.</text>
</comment>
<gene>
    <name evidence="9" type="primary">aroQ_2</name>
    <name evidence="8" type="synonym">aroQ</name>
    <name evidence="9" type="ORF">GCM10023094_13310</name>
</gene>
<reference evidence="10" key="1">
    <citation type="journal article" date="2019" name="Int. J. Syst. Evol. Microbiol.">
        <title>The Global Catalogue of Microorganisms (GCM) 10K type strain sequencing project: providing services to taxonomists for standard genome sequencing and annotation.</title>
        <authorList>
            <consortium name="The Broad Institute Genomics Platform"/>
            <consortium name="The Broad Institute Genome Sequencing Center for Infectious Disease"/>
            <person name="Wu L."/>
            <person name="Ma J."/>
        </authorList>
    </citation>
    <scope>NUCLEOTIDE SEQUENCE [LARGE SCALE GENOMIC DNA]</scope>
    <source>
        <strain evidence="10">JCM 32206</strain>
    </source>
</reference>
<accession>A0ABP8NZ51</accession>
<dbReference type="PROSITE" id="PS01029">
    <property type="entry name" value="DEHYDROQUINASE_II"/>
    <property type="match status" value="1"/>
</dbReference>
<dbReference type="RefSeq" id="WP_345342994.1">
    <property type="nucleotide sequence ID" value="NZ_BAABFB010000029.1"/>
</dbReference>
<organism evidence="9 10">
    <name type="scientific">Rhodococcus olei</name>
    <dbReference type="NCBI Taxonomy" id="2161675"/>
    <lineage>
        <taxon>Bacteria</taxon>
        <taxon>Bacillati</taxon>
        <taxon>Actinomycetota</taxon>
        <taxon>Actinomycetes</taxon>
        <taxon>Mycobacteriales</taxon>
        <taxon>Nocardiaceae</taxon>
        <taxon>Rhodococcus</taxon>
    </lineage>
</organism>
<evidence type="ECO:0000256" key="2">
    <source>
        <dbReference type="ARBA" id="ARBA00004902"/>
    </source>
</evidence>
<keyword evidence="10" id="KW-1185">Reference proteome</keyword>
<comment type="caution">
    <text evidence="9">The sequence shown here is derived from an EMBL/GenBank/DDBJ whole genome shotgun (WGS) entry which is preliminary data.</text>
</comment>
<feature type="site" description="Transition state stabilizer" evidence="8">
    <location>
        <position position="21"/>
    </location>
</feature>
<keyword evidence="6 8" id="KW-0057">Aromatic amino acid biosynthesis</keyword>
<feature type="binding site" evidence="8">
    <location>
        <position position="77"/>
    </location>
    <ligand>
        <name>substrate</name>
    </ligand>
</feature>
<evidence type="ECO:0000256" key="3">
    <source>
        <dbReference type="ARBA" id="ARBA00011037"/>
    </source>
</evidence>
<evidence type="ECO:0000256" key="6">
    <source>
        <dbReference type="ARBA" id="ARBA00023141"/>
    </source>
</evidence>
<dbReference type="PANTHER" id="PTHR21272:SF3">
    <property type="entry name" value="CATABOLIC 3-DEHYDROQUINASE"/>
    <property type="match status" value="1"/>
</dbReference>
<dbReference type="NCBIfam" id="NF003806">
    <property type="entry name" value="PRK05395.1-3"/>
    <property type="match status" value="1"/>
</dbReference>
<dbReference type="NCBIfam" id="NF003805">
    <property type="entry name" value="PRK05395.1-2"/>
    <property type="match status" value="1"/>
</dbReference>
<dbReference type="PIRSF" id="PIRSF001399">
    <property type="entry name" value="DHquinase_II"/>
    <property type="match status" value="1"/>
</dbReference>
<feature type="binding site" evidence="8">
    <location>
        <begin position="104"/>
        <end position="105"/>
    </location>
    <ligand>
        <name>substrate</name>
    </ligand>
</feature>
<protein>
    <recommendedName>
        <fullName evidence="5 8">3-dehydroquinate dehydratase</fullName>
        <shortName evidence="8">3-dehydroquinase</shortName>
        <ecNumber evidence="5 8">4.2.1.10</ecNumber>
    </recommendedName>
    <alternativeName>
        <fullName evidence="8">Type II DHQase</fullName>
    </alternativeName>
</protein>
<comment type="catalytic activity">
    <reaction evidence="1 8">
        <text>3-dehydroquinate = 3-dehydroshikimate + H2O</text>
        <dbReference type="Rhea" id="RHEA:21096"/>
        <dbReference type="ChEBI" id="CHEBI:15377"/>
        <dbReference type="ChEBI" id="CHEBI:16630"/>
        <dbReference type="ChEBI" id="CHEBI:32364"/>
        <dbReference type="EC" id="4.2.1.10"/>
    </reaction>
</comment>
<keyword evidence="7 8" id="KW-0456">Lyase</keyword>
<evidence type="ECO:0000256" key="1">
    <source>
        <dbReference type="ARBA" id="ARBA00001864"/>
    </source>
</evidence>
<feature type="binding site" evidence="8">
    <location>
        <position position="83"/>
    </location>
    <ligand>
        <name>substrate</name>
    </ligand>
</feature>
<dbReference type="CDD" id="cd00466">
    <property type="entry name" value="DHQase_II"/>
    <property type="match status" value="1"/>
</dbReference>
<evidence type="ECO:0000256" key="7">
    <source>
        <dbReference type="ARBA" id="ARBA00023239"/>
    </source>
</evidence>
<name>A0ABP8NZ51_9NOCA</name>
<dbReference type="SUPFAM" id="SSF52304">
    <property type="entry name" value="Type II 3-dehydroquinate dehydratase"/>
    <property type="match status" value="1"/>
</dbReference>
<dbReference type="Proteomes" id="UP001501183">
    <property type="component" value="Unassembled WGS sequence"/>
</dbReference>
<dbReference type="Pfam" id="PF01220">
    <property type="entry name" value="DHquinase_II"/>
    <property type="match status" value="1"/>
</dbReference>
<dbReference type="InterPro" id="IPR001874">
    <property type="entry name" value="DHquinase_II"/>
</dbReference>
<feature type="active site" description="Proton donor" evidence="8">
    <location>
        <position position="103"/>
    </location>
</feature>
<dbReference type="EC" id="4.2.1.10" evidence="5 8"/>
<comment type="similarity">
    <text evidence="3 8">Belongs to the type-II 3-dehydroquinase family.</text>
</comment>
<evidence type="ECO:0000256" key="8">
    <source>
        <dbReference type="HAMAP-Rule" id="MF_00169"/>
    </source>
</evidence>
<evidence type="ECO:0000256" key="5">
    <source>
        <dbReference type="ARBA" id="ARBA00012060"/>
    </source>
</evidence>
<dbReference type="InterPro" id="IPR036441">
    <property type="entry name" value="DHquinase_II_sf"/>
</dbReference>
<dbReference type="NCBIfam" id="TIGR01088">
    <property type="entry name" value="aroQ"/>
    <property type="match status" value="1"/>
</dbReference>
<keyword evidence="8" id="KW-0028">Amino-acid biosynthesis</keyword>
<comment type="function">
    <text evidence="8">Catalyzes a trans-dehydration via an enolate intermediate.</text>
</comment>
<dbReference type="InterPro" id="IPR018509">
    <property type="entry name" value="DHquinase_II_CS"/>
</dbReference>